<reference evidence="1 2" key="1">
    <citation type="submission" date="2021-05" db="EMBL/GenBank/DDBJ databases">
        <title>Novel Bacillus species.</title>
        <authorList>
            <person name="Liu G."/>
        </authorList>
    </citation>
    <scope>NUCLEOTIDE SEQUENCE [LARGE SCALE GENOMIC DNA]</scope>
    <source>
        <strain evidence="1 2">FJAT-49705</strain>
    </source>
</reference>
<accession>A0ABS5NP82</accession>
<gene>
    <name evidence="1" type="ORF">KHA94_05295</name>
</gene>
<comment type="caution">
    <text evidence="1">The sequence shown here is derived from an EMBL/GenBank/DDBJ whole genome shotgun (WGS) entry which is preliminary data.</text>
</comment>
<organism evidence="1 2">
    <name type="scientific">Cytobacillus citreus</name>
    <dbReference type="NCBI Taxonomy" id="2833586"/>
    <lineage>
        <taxon>Bacteria</taxon>
        <taxon>Bacillati</taxon>
        <taxon>Bacillota</taxon>
        <taxon>Bacilli</taxon>
        <taxon>Bacillales</taxon>
        <taxon>Bacillaceae</taxon>
        <taxon>Cytobacillus</taxon>
    </lineage>
</organism>
<name>A0ABS5NP82_9BACI</name>
<keyword evidence="2" id="KW-1185">Reference proteome</keyword>
<dbReference type="EMBL" id="JAGYPM010000001">
    <property type="protein sequence ID" value="MBS4189626.1"/>
    <property type="molecule type" value="Genomic_DNA"/>
</dbReference>
<evidence type="ECO:0000313" key="2">
    <source>
        <dbReference type="Proteomes" id="UP000681027"/>
    </source>
</evidence>
<proteinExistence type="predicted"/>
<dbReference type="RefSeq" id="WP_213101041.1">
    <property type="nucleotide sequence ID" value="NZ_JAGYPM010000001.1"/>
</dbReference>
<dbReference type="Proteomes" id="UP000681027">
    <property type="component" value="Unassembled WGS sequence"/>
</dbReference>
<evidence type="ECO:0000313" key="1">
    <source>
        <dbReference type="EMBL" id="MBS4189626.1"/>
    </source>
</evidence>
<protein>
    <recommendedName>
        <fullName evidence="3">Cyclic lactone autoinducer peptide</fullName>
    </recommendedName>
</protein>
<evidence type="ECO:0008006" key="3">
    <source>
        <dbReference type="Google" id="ProtNLM"/>
    </source>
</evidence>
<sequence>MKETKTVFEDIKEKARTALECGAIATFFKIISIKKAAKEKCVSILSCFPF</sequence>